<feature type="signal peptide" evidence="2">
    <location>
        <begin position="1"/>
        <end position="18"/>
    </location>
</feature>
<proteinExistence type="predicted"/>
<feature type="compositionally biased region" description="Pro residues" evidence="1">
    <location>
        <begin position="144"/>
        <end position="155"/>
    </location>
</feature>
<organism evidence="3 4">
    <name type="scientific">Exidia glandulosa HHB12029</name>
    <dbReference type="NCBI Taxonomy" id="1314781"/>
    <lineage>
        <taxon>Eukaryota</taxon>
        <taxon>Fungi</taxon>
        <taxon>Dikarya</taxon>
        <taxon>Basidiomycota</taxon>
        <taxon>Agaricomycotina</taxon>
        <taxon>Agaricomycetes</taxon>
        <taxon>Auriculariales</taxon>
        <taxon>Exidiaceae</taxon>
        <taxon>Exidia</taxon>
    </lineage>
</organism>
<name>A0A165B7N2_EXIGL</name>
<evidence type="ECO:0000313" key="3">
    <source>
        <dbReference type="EMBL" id="KZV80005.1"/>
    </source>
</evidence>
<gene>
    <name evidence="3" type="ORF">EXIGLDRAFT_845964</name>
</gene>
<dbReference type="Proteomes" id="UP000077266">
    <property type="component" value="Unassembled WGS sequence"/>
</dbReference>
<evidence type="ECO:0000313" key="4">
    <source>
        <dbReference type="Proteomes" id="UP000077266"/>
    </source>
</evidence>
<feature type="compositionally biased region" description="Acidic residues" evidence="1">
    <location>
        <begin position="102"/>
        <end position="114"/>
    </location>
</feature>
<feature type="compositionally biased region" description="Pro residues" evidence="1">
    <location>
        <begin position="415"/>
        <end position="429"/>
    </location>
</feature>
<sequence length="440" mass="43518">MRGVFVIYIALALGPVVAIPISIESSVRLEHGGALPAEAPGTFSPQLRWGKELQRRAAPPPTVIKPNANAPFFPFTRPLIRPFPPSAPCAEGTTSFLEAIPESDLESESEEPPETESPVRRAAPPPTIGTKPGLRGPILRPFSNCPPSPQAPTGPPVGGLPGFSFKLPPLAPSQVPPPIAPGSFLPAPINLLPPSQTGSSAVPELPVAPPITIPIAAPGALLPTALAPTPSQVVGLPGSSPVLAPGSFVPPAPVPGVQSASPIVIPPAAPIVVPPAAPIVAPPAAPVVAAAPIATPGSLLHGVFEPVAASEPSSPSQPAPFFAPPQVVGVPESAPSAPAAPIVAPPAAPVVAVTPSFAPPQVVGVPVSAPTAPAQGVPQAAAAPIVPQPPAAPIVAPAPEPVVPPSAAPVVPTLAPAPSPALAPEPLFPSAPTEGSAEFV</sequence>
<accession>A0A165B7N2</accession>
<keyword evidence="2" id="KW-0732">Signal</keyword>
<protein>
    <submittedName>
        <fullName evidence="3">Uncharacterized protein</fullName>
    </submittedName>
</protein>
<feature type="region of interest" description="Disordered" evidence="1">
    <location>
        <begin position="413"/>
        <end position="440"/>
    </location>
</feature>
<dbReference type="InParanoid" id="A0A165B7N2"/>
<feature type="chain" id="PRO_5007855549" evidence="2">
    <location>
        <begin position="19"/>
        <end position="440"/>
    </location>
</feature>
<evidence type="ECO:0000256" key="1">
    <source>
        <dbReference type="SAM" id="MobiDB-lite"/>
    </source>
</evidence>
<feature type="region of interest" description="Disordered" evidence="1">
    <location>
        <begin position="102"/>
        <end position="160"/>
    </location>
</feature>
<dbReference type="EMBL" id="KV426533">
    <property type="protein sequence ID" value="KZV80005.1"/>
    <property type="molecule type" value="Genomic_DNA"/>
</dbReference>
<keyword evidence="4" id="KW-1185">Reference proteome</keyword>
<dbReference type="STRING" id="1314781.A0A165B7N2"/>
<evidence type="ECO:0000256" key="2">
    <source>
        <dbReference type="SAM" id="SignalP"/>
    </source>
</evidence>
<dbReference type="AlphaFoldDB" id="A0A165B7N2"/>
<reference evidence="3 4" key="1">
    <citation type="journal article" date="2016" name="Mol. Biol. Evol.">
        <title>Comparative Genomics of Early-Diverging Mushroom-Forming Fungi Provides Insights into the Origins of Lignocellulose Decay Capabilities.</title>
        <authorList>
            <person name="Nagy L.G."/>
            <person name="Riley R."/>
            <person name="Tritt A."/>
            <person name="Adam C."/>
            <person name="Daum C."/>
            <person name="Floudas D."/>
            <person name="Sun H."/>
            <person name="Yadav J.S."/>
            <person name="Pangilinan J."/>
            <person name="Larsson K.H."/>
            <person name="Matsuura K."/>
            <person name="Barry K."/>
            <person name="Labutti K."/>
            <person name="Kuo R."/>
            <person name="Ohm R.A."/>
            <person name="Bhattacharya S.S."/>
            <person name="Shirouzu T."/>
            <person name="Yoshinaga Y."/>
            <person name="Martin F.M."/>
            <person name="Grigoriev I.V."/>
            <person name="Hibbett D.S."/>
        </authorList>
    </citation>
    <scope>NUCLEOTIDE SEQUENCE [LARGE SCALE GENOMIC DNA]</scope>
    <source>
        <strain evidence="3 4">HHB12029</strain>
    </source>
</reference>